<dbReference type="PANTHER" id="PTHR11908:SF132">
    <property type="entry name" value="ALDEHYDE OXIDASE 1-RELATED"/>
    <property type="match status" value="1"/>
</dbReference>
<reference evidence="4 5" key="1">
    <citation type="submission" date="2016-10" db="EMBL/GenBank/DDBJ databases">
        <authorList>
            <person name="de Groot N.N."/>
        </authorList>
    </citation>
    <scope>NUCLEOTIDE SEQUENCE [LARGE SCALE GENOMIC DNA]</scope>
    <source>
        <strain evidence="4 5">DSM 15345</strain>
    </source>
</reference>
<dbReference type="InterPro" id="IPR000674">
    <property type="entry name" value="Ald_Oxase/Xan_DH_a/b"/>
</dbReference>
<dbReference type="OrthoDB" id="8428274at2"/>
<dbReference type="STRING" id="89524.SAMN05444370_11235"/>
<feature type="domain" description="Aldehyde oxidase/xanthine dehydrogenase a/b hammerhead" evidence="3">
    <location>
        <begin position="19"/>
        <end position="138"/>
    </location>
</feature>
<proteinExistence type="predicted"/>
<dbReference type="GO" id="GO:0016491">
    <property type="term" value="F:oxidoreductase activity"/>
    <property type="evidence" value="ECO:0007669"/>
    <property type="project" value="UniProtKB-KW"/>
</dbReference>
<evidence type="ECO:0000313" key="4">
    <source>
        <dbReference type="EMBL" id="SEA79722.1"/>
    </source>
</evidence>
<evidence type="ECO:0000313" key="5">
    <source>
        <dbReference type="Proteomes" id="UP000198703"/>
    </source>
</evidence>
<dbReference type="InterPro" id="IPR036856">
    <property type="entry name" value="Ald_Oxase/Xan_DH_a/b_sf"/>
</dbReference>
<dbReference type="EMBL" id="FNQM01000012">
    <property type="protein sequence ID" value="SEA79722.1"/>
    <property type="molecule type" value="Genomic_DNA"/>
</dbReference>
<dbReference type="Gene3D" id="3.90.1170.50">
    <property type="entry name" value="Aldehyde oxidase/xanthine dehydrogenase, a/b hammerhead"/>
    <property type="match status" value="1"/>
</dbReference>
<dbReference type="InterPro" id="IPR046867">
    <property type="entry name" value="AldOxase/xan_DH_MoCoBD2"/>
</dbReference>
<dbReference type="PANTHER" id="PTHR11908">
    <property type="entry name" value="XANTHINE DEHYDROGENASE"/>
    <property type="match status" value="1"/>
</dbReference>
<dbReference type="SUPFAM" id="SSF56003">
    <property type="entry name" value="Molybdenum cofactor-binding domain"/>
    <property type="match status" value="1"/>
</dbReference>
<dbReference type="AlphaFoldDB" id="A0A1H4E5S2"/>
<keyword evidence="2" id="KW-0560">Oxidoreductase</keyword>
<evidence type="ECO:0000256" key="2">
    <source>
        <dbReference type="ARBA" id="ARBA00023002"/>
    </source>
</evidence>
<evidence type="ECO:0000256" key="1">
    <source>
        <dbReference type="ARBA" id="ARBA00022505"/>
    </source>
</evidence>
<name>A0A1H4E5S2_9RHOB</name>
<dbReference type="InterPro" id="IPR016208">
    <property type="entry name" value="Ald_Oxase/xanthine_DH-like"/>
</dbReference>
<dbReference type="Gene3D" id="3.30.365.10">
    <property type="entry name" value="Aldehyde oxidase/xanthine dehydrogenase, molybdopterin binding domain"/>
    <property type="match status" value="4"/>
</dbReference>
<dbReference type="Pfam" id="PF02738">
    <property type="entry name" value="MoCoBD_1"/>
    <property type="match status" value="1"/>
</dbReference>
<sequence>MKFGIGQPVRRKEDARFLTGRGAYVDDLAPRDALRAFVLRSPVAHARLTVTDAEAARAAPGVRGVWTGADVAGRLAPLASAFQLDGALEAAALKTAQPHLATERVRHVGEPVALVVADTLAAARDAAELIGVDYEELAPVVRPEDALADGAPRLHDAAAGNRAYVWELGDAAATEAAFARAAHVARVTAVNQRVVVASMEARAATARYDAATERWEVWIGSQGAHGARGRLAAALMVPPERIRVHTPDVGGGFGMKLMGHPEHGLVAFAAKELGATVRWMAERSEAMLSDAQGRDLTTDAEGAFDAEGRLMAFRWRSRSNLGAYCSSMGAFVHTAASAPITGGMYRLPAMHSRIEGVFTNTPPTDAYRGAGRPEVIYVTERLMERAARDLGIDPVELRLRNLLTPQELPHETPGGMVFDSLDPAANVRAVVEASDRAGFAERRAAAEARGCALGWGLAYYMERTGGGPSERAVIALGPEGRAVITVGTQSNGQGHETAWAQIAHQELGLDFESISLAAGDSDALPLSGGTGGSRSLIMASRTIMAASADMVAKARALAADRLEAAEADIAFEPAEGGVFRIVGTDRTVTLVELAAGHGGLTGEGAVDDRVSTHPNGAHVAEVEIELDTGRLRLTRYTMVDDFGRLVNPLLVEGQVHGGVAQGAGQAMMEAMRWDPETGQPLTASFMDYAMPRADDAPMFSLAFNENAPTPSNPLGVKGCGEAGAVAAIPAVTLAALDALASRGAPDVETPLTGEKLWRALNAGVRGAAAG</sequence>
<gene>
    <name evidence="4" type="ORF">SAMN05444370_11235</name>
</gene>
<dbReference type="SUPFAM" id="SSF54665">
    <property type="entry name" value="CO dehydrogenase molybdoprotein N-domain-like"/>
    <property type="match status" value="1"/>
</dbReference>
<accession>A0A1H4E5S2</accession>
<dbReference type="RefSeq" id="WP_093254996.1">
    <property type="nucleotide sequence ID" value="NZ_FNQM01000012.1"/>
</dbReference>
<protein>
    <submittedName>
        <fullName evidence="4">Xanthine dehydrogenase, molybdenum binding subunit apoprotein</fullName>
    </submittedName>
</protein>
<dbReference type="Pfam" id="PF01315">
    <property type="entry name" value="Ald_Xan_dh_C"/>
    <property type="match status" value="1"/>
</dbReference>
<dbReference type="InterPro" id="IPR037165">
    <property type="entry name" value="AldOxase/xan_DH_Mopterin-bd_sf"/>
</dbReference>
<dbReference type="Pfam" id="PF20256">
    <property type="entry name" value="MoCoBD_2"/>
    <property type="match status" value="1"/>
</dbReference>
<dbReference type="Proteomes" id="UP000198703">
    <property type="component" value="Unassembled WGS sequence"/>
</dbReference>
<dbReference type="SMART" id="SM01008">
    <property type="entry name" value="Ald_Xan_dh_C"/>
    <property type="match status" value="1"/>
</dbReference>
<organism evidence="4 5">
    <name type="scientific">Rubrimonas cliftonensis</name>
    <dbReference type="NCBI Taxonomy" id="89524"/>
    <lineage>
        <taxon>Bacteria</taxon>
        <taxon>Pseudomonadati</taxon>
        <taxon>Pseudomonadota</taxon>
        <taxon>Alphaproteobacteria</taxon>
        <taxon>Rhodobacterales</taxon>
        <taxon>Paracoccaceae</taxon>
        <taxon>Rubrimonas</taxon>
    </lineage>
</organism>
<dbReference type="GO" id="GO:0005506">
    <property type="term" value="F:iron ion binding"/>
    <property type="evidence" value="ECO:0007669"/>
    <property type="project" value="InterPro"/>
</dbReference>
<keyword evidence="5" id="KW-1185">Reference proteome</keyword>
<evidence type="ECO:0000259" key="3">
    <source>
        <dbReference type="SMART" id="SM01008"/>
    </source>
</evidence>
<keyword evidence="1" id="KW-0500">Molybdenum</keyword>
<dbReference type="InterPro" id="IPR008274">
    <property type="entry name" value="AldOxase/xan_DH_MoCoBD1"/>
</dbReference>